<feature type="transmembrane region" description="Helical" evidence="1">
    <location>
        <begin position="160"/>
        <end position="193"/>
    </location>
</feature>
<feature type="transmembrane region" description="Helical" evidence="1">
    <location>
        <begin position="117"/>
        <end position="148"/>
    </location>
</feature>
<proteinExistence type="predicted"/>
<evidence type="ECO:0000256" key="1">
    <source>
        <dbReference type="SAM" id="Phobius"/>
    </source>
</evidence>
<keyword evidence="1" id="KW-0472">Membrane</keyword>
<organism evidence="2 3">
    <name type="scientific">Paludibaculum fermentans</name>
    <dbReference type="NCBI Taxonomy" id="1473598"/>
    <lineage>
        <taxon>Bacteria</taxon>
        <taxon>Pseudomonadati</taxon>
        <taxon>Acidobacteriota</taxon>
        <taxon>Terriglobia</taxon>
        <taxon>Bryobacterales</taxon>
        <taxon>Bryobacteraceae</taxon>
        <taxon>Paludibaculum</taxon>
    </lineage>
</organism>
<keyword evidence="1" id="KW-0812">Transmembrane</keyword>
<accession>A0A7S7SLA7</accession>
<feature type="transmembrane region" description="Helical" evidence="1">
    <location>
        <begin position="305"/>
        <end position="325"/>
    </location>
</feature>
<dbReference type="RefSeq" id="WP_194450846.1">
    <property type="nucleotide sequence ID" value="NZ_CP063849.1"/>
</dbReference>
<dbReference type="AlphaFoldDB" id="A0A7S7SLA7"/>
<reference evidence="2 3" key="1">
    <citation type="submission" date="2020-10" db="EMBL/GenBank/DDBJ databases">
        <title>Complete genome sequence of Paludibaculum fermentans P105T, a facultatively anaerobic acidobacterium capable of dissimilatory Fe(III) reduction.</title>
        <authorList>
            <person name="Dedysh S.N."/>
            <person name="Beletsky A.V."/>
            <person name="Kulichevskaya I.S."/>
            <person name="Mardanov A.V."/>
            <person name="Ravin N.V."/>
        </authorList>
    </citation>
    <scope>NUCLEOTIDE SEQUENCE [LARGE SCALE GENOMIC DNA]</scope>
    <source>
        <strain evidence="2 3">P105</strain>
    </source>
</reference>
<sequence length="649" mass="71228">MPSNCSIVSRSTCILASDITASLFFAYILIGTLPGVYIPFSPGLDPSWQWAINYLPHCPIEYGRDIIHPYGPLGFLLVTGELADNVPIAFAFWITVQVIAGLALWRIRAQMGGAPSYLFAFVFLAGASTGLWAEYQLLLVATICLFAAGLSNRGRMRERIGLGIAGGVLFAILPFLKWSVAFWSIPAVVLFCITCTTSRARGNLPLALSTFFAHVVALAVLSVRYFHSWPNLLTAVRLGFASSAEISVAMSLAGPDEATLAACVCLLVLIPALAYLAGVEDTALLLFAAPLLLAFKHGFSRQDGHMSAFFGLAATTCAIPFLYWARSSRHKMIAILAAVVCIPSSIGCELRFQSIPQLTAPQYLLNLSGVAGMRRLGQVTRLSEFRASLRRVSEENLAHSLLPRAWIELVRAHGQEIDSLPEELSVIPANGLTWKPNPSLQLFTAYTQELDAFVAAHFASPQRPEFLLVKHAVVDERLMVFDTPLTWLTVLANYRSIAADNQEQRLLLRQSRNSRIFSGTAPAVIAHQTIRFGETITAPRPPAGRMMLAGLSFRRTHLGELRRAVFRVPRILMEISTTSGRRLLVHVTPATAESGLLLSPFVSDFASLQDAFEGVARENVEWFRLLPDSSASFRDPVACEWRSVNWPSR</sequence>
<evidence type="ECO:0000313" key="2">
    <source>
        <dbReference type="EMBL" id="QOY89184.1"/>
    </source>
</evidence>
<evidence type="ECO:0008006" key="4">
    <source>
        <dbReference type="Google" id="ProtNLM"/>
    </source>
</evidence>
<feature type="transmembrane region" description="Helical" evidence="1">
    <location>
        <begin position="86"/>
        <end position="105"/>
    </location>
</feature>
<keyword evidence="3" id="KW-1185">Reference proteome</keyword>
<dbReference type="KEGG" id="pfer:IRI77_04280"/>
<keyword evidence="1" id="KW-1133">Transmembrane helix</keyword>
<feature type="transmembrane region" description="Helical" evidence="1">
    <location>
        <begin position="21"/>
        <end position="40"/>
    </location>
</feature>
<gene>
    <name evidence="2" type="ORF">IRI77_04280</name>
</gene>
<protein>
    <recommendedName>
        <fullName evidence="4">Transmembrane protein</fullName>
    </recommendedName>
</protein>
<name>A0A7S7SLA7_PALFE</name>
<dbReference type="Proteomes" id="UP000593892">
    <property type="component" value="Chromosome"/>
</dbReference>
<feature type="transmembrane region" description="Helical" evidence="1">
    <location>
        <begin position="258"/>
        <end position="276"/>
    </location>
</feature>
<dbReference type="EMBL" id="CP063849">
    <property type="protein sequence ID" value="QOY89184.1"/>
    <property type="molecule type" value="Genomic_DNA"/>
</dbReference>
<feature type="transmembrane region" description="Helical" evidence="1">
    <location>
        <begin position="205"/>
        <end position="226"/>
    </location>
</feature>
<evidence type="ECO:0000313" key="3">
    <source>
        <dbReference type="Proteomes" id="UP000593892"/>
    </source>
</evidence>